<dbReference type="SUPFAM" id="SSF56176">
    <property type="entry name" value="FAD-binding/transporter-associated domain-like"/>
    <property type="match status" value="1"/>
</dbReference>
<dbReference type="PANTHER" id="PTHR13878">
    <property type="entry name" value="GULONOLACTONE OXIDASE"/>
    <property type="match status" value="1"/>
</dbReference>
<keyword evidence="5" id="KW-0614">Plasmid</keyword>
<dbReference type="KEGG" id="tpro:Ga0080559_TMP5133"/>
<keyword evidence="2" id="KW-0274">FAD</keyword>
<evidence type="ECO:0000256" key="1">
    <source>
        <dbReference type="ARBA" id="ARBA00005466"/>
    </source>
</evidence>
<proteinExistence type="inferred from homology"/>
<geneLocation type="plasmid" evidence="6">
    <name>ptpro6</name>
</geneLocation>
<dbReference type="AlphaFoldDB" id="A0A1U7DDN0"/>
<gene>
    <name evidence="5" type="ORF">Ga0080559_TMP5133</name>
</gene>
<evidence type="ECO:0000313" key="6">
    <source>
        <dbReference type="Proteomes" id="UP000186559"/>
    </source>
</evidence>
<evidence type="ECO:0000256" key="3">
    <source>
        <dbReference type="ARBA" id="ARBA00023002"/>
    </source>
</evidence>
<dbReference type="GO" id="GO:0071949">
    <property type="term" value="F:FAD binding"/>
    <property type="evidence" value="ECO:0007669"/>
    <property type="project" value="InterPro"/>
</dbReference>
<keyword evidence="3" id="KW-0560">Oxidoreductase</keyword>
<dbReference type="PANTHER" id="PTHR13878:SF53">
    <property type="entry name" value="CYTOKININ DEHYDROGENASE 6"/>
    <property type="match status" value="1"/>
</dbReference>
<dbReference type="PROSITE" id="PS51387">
    <property type="entry name" value="FAD_PCMH"/>
    <property type="match status" value="1"/>
</dbReference>
<dbReference type="InterPro" id="IPR050432">
    <property type="entry name" value="FAD-linked_Oxidoreductases_BP"/>
</dbReference>
<comment type="similarity">
    <text evidence="1">Belongs to the oxygen-dependent FAD-linked oxidoreductase family.</text>
</comment>
<sequence length="437" mass="47580">MKLSGWGRFPVQETTRLCPRDEAAIAPALAAGPLIARGNGRAYGDSAVGARTLDMRAFDRMISFENGLLVAEAGVLLADVIATFLPRGWFPVVTPGTKFVTLGGMIAADVHGKNHHAEGSLRDHLAWIELIGPDGALQRCSPTENAELFHWTVGGMGLTGVILRAGLRLRPVETAWIRQTTHPAPDLAHAMALFEQNAGATYSVAWIDCLATGPALGRSLVMLGEHAGLAELDARRRAAPFETPAKRRRSVPFDAPGRALNRYSVRAFNGLYYRAGQRRAGTSLVDWDSYFYPLDAVLHWNRIYGRKGLVQFQCVLPLARSEAGIRRLLKEISAAGHGSFLAVLKRFGAQDSPVSFPMEGYTLALDFPVSDAVLRLLDRLDPIVAAHGGRFYLAKDARLRADTLRATDPRTEGFAAMRRAQGLAPAFASFQSERLSL</sequence>
<dbReference type="InterPro" id="IPR036318">
    <property type="entry name" value="FAD-bd_PCMH-like_sf"/>
</dbReference>
<dbReference type="Proteomes" id="UP000186559">
    <property type="component" value="Plasmid pTPRO6"/>
</dbReference>
<name>A0A1U7DDN0_9RHOB</name>
<organism evidence="5 6">
    <name type="scientific">Salipiger profundus</name>
    <dbReference type="NCBI Taxonomy" id="1229727"/>
    <lineage>
        <taxon>Bacteria</taxon>
        <taxon>Pseudomonadati</taxon>
        <taxon>Pseudomonadota</taxon>
        <taxon>Alphaproteobacteria</taxon>
        <taxon>Rhodobacterales</taxon>
        <taxon>Roseobacteraceae</taxon>
        <taxon>Salipiger</taxon>
    </lineage>
</organism>
<dbReference type="EMBL" id="CP014802">
    <property type="protein sequence ID" value="APX26233.1"/>
    <property type="molecule type" value="Genomic_DNA"/>
</dbReference>
<dbReference type="Pfam" id="PF01565">
    <property type="entry name" value="FAD_binding_4"/>
    <property type="match status" value="1"/>
</dbReference>
<evidence type="ECO:0000313" key="5">
    <source>
        <dbReference type="EMBL" id="APX26233.1"/>
    </source>
</evidence>
<dbReference type="RefSeq" id="WP_076625879.1">
    <property type="nucleotide sequence ID" value="NZ_BMEW01000033.1"/>
</dbReference>
<keyword evidence="6" id="KW-1185">Reference proteome</keyword>
<keyword evidence="2" id="KW-0285">Flavoprotein</keyword>
<dbReference type="Gene3D" id="3.30.465.10">
    <property type="match status" value="1"/>
</dbReference>
<dbReference type="InterPro" id="IPR016169">
    <property type="entry name" value="FAD-bd_PCMH_sub2"/>
</dbReference>
<protein>
    <submittedName>
        <fullName evidence="5">FAD/FMN-dependent dehydrogenase</fullName>
    </submittedName>
</protein>
<dbReference type="GO" id="GO:0016491">
    <property type="term" value="F:oxidoreductase activity"/>
    <property type="evidence" value="ECO:0007669"/>
    <property type="project" value="UniProtKB-KW"/>
</dbReference>
<dbReference type="InterPro" id="IPR006094">
    <property type="entry name" value="Oxid_FAD_bind_N"/>
</dbReference>
<feature type="domain" description="FAD-binding PCMH-type" evidence="4">
    <location>
        <begin position="9"/>
        <end position="172"/>
    </location>
</feature>
<accession>A0A1U7DDN0</accession>
<reference evidence="5 6" key="1">
    <citation type="submission" date="2016-03" db="EMBL/GenBank/DDBJ databases">
        <title>Deep-sea bacteria in the southern Pacific.</title>
        <authorList>
            <person name="Tang K."/>
        </authorList>
    </citation>
    <scope>NUCLEOTIDE SEQUENCE [LARGE SCALE GENOMIC DNA]</scope>
    <source>
        <strain evidence="5 6">JLT2016</strain>
        <plasmid evidence="6">Plasmid ptpro6</plasmid>
    </source>
</reference>
<evidence type="ECO:0000256" key="2">
    <source>
        <dbReference type="ARBA" id="ARBA00022827"/>
    </source>
</evidence>
<evidence type="ECO:0000259" key="4">
    <source>
        <dbReference type="PROSITE" id="PS51387"/>
    </source>
</evidence>
<dbReference type="InterPro" id="IPR016166">
    <property type="entry name" value="FAD-bd_PCMH"/>
</dbReference>